<evidence type="ECO:0000313" key="4">
    <source>
        <dbReference type="Proteomes" id="UP000008635"/>
    </source>
</evidence>
<keyword evidence="4" id="KW-1185">Reference proteome</keyword>
<evidence type="ECO:0000256" key="1">
    <source>
        <dbReference type="SAM" id="MobiDB-lite"/>
    </source>
</evidence>
<dbReference type="HOGENOM" id="CLU_2232165_0_0_0"/>
<feature type="transmembrane region" description="Helical" evidence="2">
    <location>
        <begin position="53"/>
        <end position="78"/>
    </location>
</feature>
<sequence length="105" mass="10372" precursor="true">MTDADGPRASFRLGGCLTALLGVALVCGAGYVLGASLFLMGFNDNGDPDGAHLGQTIMTAGVVGGVIGLVLIVVGLGLSVRWTVPPLPATPDEPASASDDPASHA</sequence>
<keyword evidence="2" id="KW-0472">Membrane</keyword>
<dbReference type="EMBL" id="CP002454">
    <property type="protein sequence ID" value="ADV68296.1"/>
    <property type="molecule type" value="Genomic_DNA"/>
</dbReference>
<dbReference type="Proteomes" id="UP000008635">
    <property type="component" value="Chromosome"/>
</dbReference>
<reference evidence="4" key="2">
    <citation type="submission" date="2011-01" db="EMBL/GenBank/DDBJ databases">
        <title>The complete genome of Deinococcus maricopensis DSM 21211.</title>
        <authorList>
            <consortium name="US DOE Joint Genome Institute (JGI-PGF)"/>
            <person name="Lucas S."/>
            <person name="Copeland A."/>
            <person name="Lapidus A."/>
            <person name="Goodwin L."/>
            <person name="Pitluck S."/>
            <person name="Kyrpides N."/>
            <person name="Mavromatis K."/>
            <person name="Pagani I."/>
            <person name="Ivanova N."/>
            <person name="Ovchinnikova G."/>
            <person name="Zeytun A."/>
            <person name="Detter J.C."/>
            <person name="Han C."/>
            <person name="Land M."/>
            <person name="Hauser L."/>
            <person name="Markowitz V."/>
            <person name="Cheng J.-F."/>
            <person name="Hugenholtz P."/>
            <person name="Woyke T."/>
            <person name="Wu D."/>
            <person name="Pukall R."/>
            <person name="Gehrich-Schroeter G."/>
            <person name="Brambilla E."/>
            <person name="Klenk H.-P."/>
            <person name="Eisen J.A."/>
        </authorList>
    </citation>
    <scope>NUCLEOTIDE SEQUENCE [LARGE SCALE GENOMIC DNA]</scope>
    <source>
        <strain evidence="4">DSM 21211 / LMG 22137 / NRRL B-23946 / LB-34</strain>
    </source>
</reference>
<reference evidence="3 4" key="1">
    <citation type="journal article" date="2011" name="Stand. Genomic Sci.">
        <title>Complete genome sequence of Deinococcus maricopensis type strain (LB-34).</title>
        <authorList>
            <person name="Pukall R."/>
            <person name="Zeytun A."/>
            <person name="Lucas S."/>
            <person name="Lapidus A."/>
            <person name="Hammon N."/>
            <person name="Deshpande S."/>
            <person name="Nolan M."/>
            <person name="Cheng J.F."/>
            <person name="Pitluck S."/>
            <person name="Liolios K."/>
            <person name="Pagani I."/>
            <person name="Mikhailova N."/>
            <person name="Ivanova N."/>
            <person name="Mavromatis K."/>
            <person name="Pati A."/>
            <person name="Tapia R."/>
            <person name="Han C."/>
            <person name="Goodwin L."/>
            <person name="Chen A."/>
            <person name="Palaniappan K."/>
            <person name="Land M."/>
            <person name="Hauser L."/>
            <person name="Chang Y.J."/>
            <person name="Jeffries C.D."/>
            <person name="Brambilla E.M."/>
            <person name="Rohde M."/>
            <person name="Goker M."/>
            <person name="Detter J.C."/>
            <person name="Woyke T."/>
            <person name="Bristow J."/>
            <person name="Eisen J.A."/>
            <person name="Markowitz V."/>
            <person name="Hugenholtz P."/>
            <person name="Kyrpides N.C."/>
            <person name="Klenk H.P."/>
        </authorList>
    </citation>
    <scope>NUCLEOTIDE SEQUENCE [LARGE SCALE GENOMIC DNA]</scope>
    <source>
        <strain evidence="4">DSM 21211 / LMG 22137 / NRRL B-23946 / LB-34</strain>
    </source>
</reference>
<feature type="region of interest" description="Disordered" evidence="1">
    <location>
        <begin position="86"/>
        <end position="105"/>
    </location>
</feature>
<dbReference type="RefSeq" id="WP_013557800.1">
    <property type="nucleotide sequence ID" value="NC_014958.1"/>
</dbReference>
<protein>
    <submittedName>
        <fullName evidence="3">Uncharacterized protein</fullName>
    </submittedName>
</protein>
<name>E8UB57_DEIML</name>
<keyword evidence="2" id="KW-0812">Transmembrane</keyword>
<keyword evidence="2" id="KW-1133">Transmembrane helix</keyword>
<proteinExistence type="predicted"/>
<organism evidence="3 4">
    <name type="scientific">Deinococcus maricopensis (strain DSM 21211 / LMG 22137 / NRRL B-23946 / LB-34)</name>
    <dbReference type="NCBI Taxonomy" id="709986"/>
    <lineage>
        <taxon>Bacteria</taxon>
        <taxon>Thermotogati</taxon>
        <taxon>Deinococcota</taxon>
        <taxon>Deinococci</taxon>
        <taxon>Deinococcales</taxon>
        <taxon>Deinococcaceae</taxon>
        <taxon>Deinococcus</taxon>
    </lineage>
</organism>
<accession>E8UB57</accession>
<evidence type="ECO:0000256" key="2">
    <source>
        <dbReference type="SAM" id="Phobius"/>
    </source>
</evidence>
<dbReference type="KEGG" id="dmr:Deima_2663"/>
<feature type="transmembrane region" description="Helical" evidence="2">
    <location>
        <begin position="12"/>
        <end position="33"/>
    </location>
</feature>
<dbReference type="AlphaFoldDB" id="E8UB57"/>
<feature type="compositionally biased region" description="Low complexity" evidence="1">
    <location>
        <begin position="92"/>
        <end position="105"/>
    </location>
</feature>
<gene>
    <name evidence="3" type="ordered locus">Deima_2663</name>
</gene>
<evidence type="ECO:0000313" key="3">
    <source>
        <dbReference type="EMBL" id="ADV68296.1"/>
    </source>
</evidence>